<dbReference type="GO" id="GO:0004674">
    <property type="term" value="F:protein serine/threonine kinase activity"/>
    <property type="evidence" value="ECO:0007669"/>
    <property type="project" value="UniProtKB-KW"/>
</dbReference>
<dbReference type="InterPro" id="IPR000719">
    <property type="entry name" value="Prot_kinase_dom"/>
</dbReference>
<evidence type="ECO:0000256" key="2">
    <source>
        <dbReference type="ARBA" id="ARBA00022737"/>
    </source>
</evidence>
<dbReference type="Pfam" id="PF07714">
    <property type="entry name" value="PK_Tyr_Ser-Thr"/>
    <property type="match status" value="1"/>
</dbReference>
<dbReference type="Pfam" id="PF13516">
    <property type="entry name" value="LRR_6"/>
    <property type="match status" value="5"/>
</dbReference>
<dbReference type="InterPro" id="IPR032675">
    <property type="entry name" value="LRR_dom_sf"/>
</dbReference>
<dbReference type="PROSITE" id="PS00109">
    <property type="entry name" value="PROTEIN_KINASE_TYR"/>
    <property type="match status" value="1"/>
</dbReference>
<evidence type="ECO:0000313" key="4">
    <source>
        <dbReference type="EMBL" id="KAF0430793.1"/>
    </source>
</evidence>
<comment type="caution">
    <text evidence="4">The sequence shown here is derived from an EMBL/GenBank/DDBJ whole genome shotgun (WGS) entry which is preliminary data.</text>
</comment>
<dbReference type="InterPro" id="IPR001611">
    <property type="entry name" value="Leu-rich_rpt"/>
</dbReference>
<dbReference type="PROSITE" id="PS50011">
    <property type="entry name" value="PROTEIN_KINASE_DOM"/>
    <property type="match status" value="1"/>
</dbReference>
<keyword evidence="5" id="KW-1185">Reference proteome</keyword>
<protein>
    <submittedName>
        <fullName evidence="4">Serine/threonine protein kinase</fullName>
    </submittedName>
</protein>
<dbReference type="PANTHER" id="PTHR24114">
    <property type="entry name" value="LEUCINE RICH REPEAT FAMILY PROTEIN"/>
    <property type="match status" value="1"/>
</dbReference>
<dbReference type="Gene3D" id="3.80.10.10">
    <property type="entry name" value="Ribonuclease Inhibitor"/>
    <property type="match status" value="5"/>
</dbReference>
<dbReference type="InterPro" id="IPR052394">
    <property type="entry name" value="LRR-containing"/>
</dbReference>
<keyword evidence="4" id="KW-0723">Serine/threonine-protein kinase</keyword>
<dbReference type="SMART" id="SM00368">
    <property type="entry name" value="LRR_RI"/>
    <property type="match status" value="15"/>
</dbReference>
<evidence type="ECO:0000259" key="3">
    <source>
        <dbReference type="PROSITE" id="PS50011"/>
    </source>
</evidence>
<keyword evidence="4" id="KW-0418">Kinase</keyword>
<sequence length="1540" mass="176000">MNLCLNSLMQKTGPVKRTDLFLHIVHMAPDTEQKHSENPGGIVDEIFKIKQELVKSKKLFRNFDSLRESVEILQKYKNDQFSEYQNIFHNYENLLYEIKSFANLLLSLERSFLHILYFIKASHIKREFEELKWKFEYHEKELKTVMLTIVRKKEESKTEDFNTIYKILEDITEDNKSQELNQIQEIVKRQFDHDPNKIPSTLLTDPPYKSNQNNGNRIKKIYKNSIEVFCEPFTASKQNVYILKELFECSNILKFYGVSEVDGREVMVFEWASLGSLKEVYESYEKRSISWDLKIKIAHDICKGLLFLKFVNVLHQDIRCENIMMTRHMEPKITNFQLAKKVSDVKVNSKGSILNIYNWAAPEMMQENSFYTQKCEIFSFGMLLWELAYQKIPYKEKSAKEIRDYVIKGGRERLTFSSLTHPKIQEEFIKIIEKGWKHKDEERISLDEIILKLSELEDVPTDLSDQLPNHINASNLKYLSHGLIIDMKKIQPSNSSAFTFEDKPETVELQVRKFQAKLAPSSKYKDSFLLENHIDQAAINSDDLDWMNITNPLKNETPVNDIYLEVQNPRIELVLKKGSIKPSKILNNNIKNALNHHYPYRELMKTFKIYGHLMPERVILGNKLYMMSHLIANEKSPTLGAVNGEWATNDDFETKREEFFNIWEKHMKQNHFDSSYLISIDGDIVMRDDIKQWKENCLKGGNDFLHVISWKNLYPLYEIFDGPLRQEIKLILGNDDQTINSKIKEKVLMAGIIPVQDSITYYRVKFSNDLESNKYKIFGNLVTNDGVPNNSYVVKFKSMNIYGFSAIIENFNNNREMSIKNLQITWLLIGIPSEVGVYSSDTRNISILRLESHEFKIKGCENCEIPLNVPKDLGPDSILITSFVYPQLNYEPCLVAKISDYYDEEIKVNIYINKILSNDNDDLFQLEWGILLLKDEGNECDKNIGTDLIMPINNFEAVGQSVYTKDLNKIFENITLTKLDLSYNKLNIEVGKALENALKTNVVTESLNLSHNHINLEMGMKLVDAFKANTMLTHLNLESTEIDPNVVVYLANVLENDKHLIDLNLSHNKLNREAGGALAKTLEINNTLKILNLCNNNIESYVGKNLASALKNNKAIIDLDLSYNKNFDTKVIKILSESLESNSNKLEHLNLSFINLEYQAGIHLANSLEKNHTLKKLNLSSTNIGSVSVEHLKNLKRSLTGFNVKDDIVDCVTAKHLETALKENKTLTDLDVSSNNFSSETGKTLVDALSLNNTLKSLNLSKNNIGSVAGESLVNVLKTKALTSINLESTRIGSKTIIDMAQGLKHDTISLNDLNLSYNDIDSEEIKVLVEALKTNTTLKSLDLSHICINLDIGKELAKSLEKNKTLENLSLVHCNISYEVIKALEIALMHNKTLTQLDLSNNNLSSDAQLILAEVLKVNHVINNLNLSHNEFGSTSEMALAEALKANNSLTILKLKSTIAELGNGLALVKALEINKSLIEIDLSQNNINFKVGIALAKSLQVNSSLKKVDLSSIDFDSKVKSKLEKVSKFKILSLNIKI</sequence>
<evidence type="ECO:0000313" key="5">
    <source>
        <dbReference type="Proteomes" id="UP000439903"/>
    </source>
</evidence>
<dbReference type="InterPro" id="IPR001245">
    <property type="entry name" value="Ser-Thr/Tyr_kinase_cat_dom"/>
</dbReference>
<dbReference type="GO" id="GO:0005524">
    <property type="term" value="F:ATP binding"/>
    <property type="evidence" value="ECO:0007669"/>
    <property type="project" value="InterPro"/>
</dbReference>
<dbReference type="SUPFAM" id="SSF56112">
    <property type="entry name" value="Protein kinase-like (PK-like)"/>
    <property type="match status" value="1"/>
</dbReference>
<dbReference type="InterPro" id="IPR008266">
    <property type="entry name" value="Tyr_kinase_AS"/>
</dbReference>
<accession>A0A8H4A4L9</accession>
<dbReference type="EMBL" id="WTPW01001517">
    <property type="protein sequence ID" value="KAF0430793.1"/>
    <property type="molecule type" value="Genomic_DNA"/>
</dbReference>
<organism evidence="4 5">
    <name type="scientific">Gigaspora margarita</name>
    <dbReference type="NCBI Taxonomy" id="4874"/>
    <lineage>
        <taxon>Eukaryota</taxon>
        <taxon>Fungi</taxon>
        <taxon>Fungi incertae sedis</taxon>
        <taxon>Mucoromycota</taxon>
        <taxon>Glomeromycotina</taxon>
        <taxon>Glomeromycetes</taxon>
        <taxon>Diversisporales</taxon>
        <taxon>Gigasporaceae</taxon>
        <taxon>Gigaspora</taxon>
    </lineage>
</organism>
<feature type="domain" description="Protein kinase" evidence="3">
    <location>
        <begin position="150"/>
        <end position="456"/>
    </location>
</feature>
<dbReference type="Proteomes" id="UP000439903">
    <property type="component" value="Unassembled WGS sequence"/>
</dbReference>
<reference evidence="4 5" key="1">
    <citation type="journal article" date="2019" name="Environ. Microbiol.">
        <title>At the nexus of three kingdoms: the genome of the mycorrhizal fungus Gigaspora margarita provides insights into plant, endobacterial and fungal interactions.</title>
        <authorList>
            <person name="Venice F."/>
            <person name="Ghignone S."/>
            <person name="Salvioli di Fossalunga A."/>
            <person name="Amselem J."/>
            <person name="Novero M."/>
            <person name="Xianan X."/>
            <person name="Sedzielewska Toro K."/>
            <person name="Morin E."/>
            <person name="Lipzen A."/>
            <person name="Grigoriev I.V."/>
            <person name="Henrissat B."/>
            <person name="Martin F.M."/>
            <person name="Bonfante P."/>
        </authorList>
    </citation>
    <scope>NUCLEOTIDE SEQUENCE [LARGE SCALE GENOMIC DNA]</scope>
    <source>
        <strain evidence="4 5">BEG34</strain>
    </source>
</reference>
<dbReference type="SUPFAM" id="SSF52047">
    <property type="entry name" value="RNI-like"/>
    <property type="match status" value="2"/>
</dbReference>
<keyword evidence="2" id="KW-0677">Repeat</keyword>
<keyword evidence="1" id="KW-0433">Leucine-rich repeat</keyword>
<evidence type="ECO:0000256" key="1">
    <source>
        <dbReference type="ARBA" id="ARBA00022614"/>
    </source>
</evidence>
<dbReference type="OrthoDB" id="120976at2759"/>
<gene>
    <name evidence="4" type="ORF">F8M41_005476</name>
</gene>
<dbReference type="PROSITE" id="PS51450">
    <property type="entry name" value="LRR"/>
    <property type="match status" value="2"/>
</dbReference>
<dbReference type="InterPro" id="IPR011009">
    <property type="entry name" value="Kinase-like_dom_sf"/>
</dbReference>
<dbReference type="Gene3D" id="1.10.510.10">
    <property type="entry name" value="Transferase(Phosphotransferase) domain 1"/>
    <property type="match status" value="1"/>
</dbReference>
<keyword evidence="4" id="KW-0808">Transferase</keyword>
<proteinExistence type="predicted"/>
<dbReference type="PANTHER" id="PTHR24114:SF2">
    <property type="entry name" value="F-BOX DOMAIN-CONTAINING PROTEIN-RELATED"/>
    <property type="match status" value="1"/>
</dbReference>
<name>A0A8H4A4L9_GIGMA</name>